<reference evidence="1 2" key="1">
    <citation type="submission" date="2016-10" db="EMBL/GenBank/DDBJ databases">
        <authorList>
            <person name="de Groot N.N."/>
        </authorList>
    </citation>
    <scope>NUCLEOTIDE SEQUENCE [LARGE SCALE GENOMIC DNA]</scope>
    <source>
        <strain evidence="1 2">ATCC 700224</strain>
    </source>
</reference>
<dbReference type="EMBL" id="FNAP01000014">
    <property type="protein sequence ID" value="SDE86338.1"/>
    <property type="molecule type" value="Genomic_DNA"/>
</dbReference>
<dbReference type="AlphaFoldDB" id="A0A1G7GDV4"/>
<organism evidence="1 2">
    <name type="scientific">Rhodospira trueperi</name>
    <dbReference type="NCBI Taxonomy" id="69960"/>
    <lineage>
        <taxon>Bacteria</taxon>
        <taxon>Pseudomonadati</taxon>
        <taxon>Pseudomonadota</taxon>
        <taxon>Alphaproteobacteria</taxon>
        <taxon>Rhodospirillales</taxon>
        <taxon>Rhodospirillaceae</taxon>
        <taxon>Rhodospira</taxon>
    </lineage>
</organism>
<dbReference type="RefSeq" id="WP_092787653.1">
    <property type="nucleotide sequence ID" value="NZ_FNAP01000014.1"/>
</dbReference>
<keyword evidence="2" id="KW-1185">Reference proteome</keyword>
<gene>
    <name evidence="1" type="ORF">SAMN05421720_11455</name>
</gene>
<dbReference type="STRING" id="69960.SAMN05421720_11455"/>
<name>A0A1G7GDV4_9PROT</name>
<sequence>MTAPATTDAAPSARPDPLTVFLHLRPHLSLVHQVPGRVRLRIGSGALAVLARLGAGAWAVDDLAPLFAPGTVRLNAGARSVVITHDAVRFPPVFWHDCLDGPEETARARLAETFPEHTSDMETVT</sequence>
<dbReference type="Proteomes" id="UP000199412">
    <property type="component" value="Unassembled WGS sequence"/>
</dbReference>
<proteinExistence type="predicted"/>
<dbReference type="OrthoDB" id="9131875at2"/>
<accession>A0A1G7GDV4</accession>
<protein>
    <submittedName>
        <fullName evidence="1">Uncharacterized protein</fullName>
    </submittedName>
</protein>
<evidence type="ECO:0000313" key="2">
    <source>
        <dbReference type="Proteomes" id="UP000199412"/>
    </source>
</evidence>
<evidence type="ECO:0000313" key="1">
    <source>
        <dbReference type="EMBL" id="SDE86338.1"/>
    </source>
</evidence>